<evidence type="ECO:0000313" key="2">
    <source>
        <dbReference type="EMBL" id="KRY74755.1"/>
    </source>
</evidence>
<reference evidence="2 3" key="1">
    <citation type="submission" date="2015-01" db="EMBL/GenBank/DDBJ databases">
        <title>Evolution of Trichinella species and genotypes.</title>
        <authorList>
            <person name="Korhonen P.K."/>
            <person name="Edoardo P."/>
            <person name="Giuseppe L.R."/>
            <person name="Gasser R.B."/>
        </authorList>
    </citation>
    <scope>NUCLEOTIDE SEQUENCE [LARGE SCALE GENOMIC DNA]</scope>
    <source>
        <strain evidence="2">ISS13</strain>
    </source>
</reference>
<dbReference type="EMBL" id="JYDR01000023">
    <property type="protein sequence ID" value="KRY74755.1"/>
    <property type="molecule type" value="Genomic_DNA"/>
</dbReference>
<feature type="compositionally biased region" description="Low complexity" evidence="1">
    <location>
        <begin position="103"/>
        <end position="117"/>
    </location>
</feature>
<evidence type="ECO:0000313" key="3">
    <source>
        <dbReference type="Proteomes" id="UP000054632"/>
    </source>
</evidence>
<dbReference type="AlphaFoldDB" id="A0A0V1ENY6"/>
<feature type="region of interest" description="Disordered" evidence="1">
    <location>
        <begin position="97"/>
        <end position="117"/>
    </location>
</feature>
<protein>
    <submittedName>
        <fullName evidence="2">Uncharacterized protein</fullName>
    </submittedName>
</protein>
<proteinExistence type="predicted"/>
<dbReference type="Proteomes" id="UP000054632">
    <property type="component" value="Unassembled WGS sequence"/>
</dbReference>
<comment type="caution">
    <text evidence="2">The sequence shown here is derived from an EMBL/GenBank/DDBJ whole genome shotgun (WGS) entry which is preliminary data.</text>
</comment>
<name>A0A0V1ENY6_TRIPS</name>
<evidence type="ECO:0000256" key="1">
    <source>
        <dbReference type="SAM" id="MobiDB-lite"/>
    </source>
</evidence>
<organism evidence="2 3">
    <name type="scientific">Trichinella pseudospiralis</name>
    <name type="common">Parasitic roundworm</name>
    <dbReference type="NCBI Taxonomy" id="6337"/>
    <lineage>
        <taxon>Eukaryota</taxon>
        <taxon>Metazoa</taxon>
        <taxon>Ecdysozoa</taxon>
        <taxon>Nematoda</taxon>
        <taxon>Enoplea</taxon>
        <taxon>Dorylaimia</taxon>
        <taxon>Trichinellida</taxon>
        <taxon>Trichinellidae</taxon>
        <taxon>Trichinella</taxon>
    </lineage>
</organism>
<gene>
    <name evidence="2" type="ORF">T4A_11134</name>
</gene>
<sequence length="117" mass="12807">MPSKLQVRGEDEMMETISQSLAVAVAAVCTMSLRVGTELSENSDHNRSDRGELFEQCNLSQCFVRFDRLERTVFSSSSSAPSSLPLVSLLYYISKAHPPSLLPSPSSKETSLPLSPN</sequence>
<accession>A0A0V1ENY6</accession>